<evidence type="ECO:0000259" key="1">
    <source>
        <dbReference type="Pfam" id="PF01883"/>
    </source>
</evidence>
<dbReference type="AlphaFoldDB" id="A0A212R369"/>
<name>A0A212R369_9CHLR</name>
<reference evidence="3" key="1">
    <citation type="submission" date="2017-06" db="EMBL/GenBank/DDBJ databases">
        <authorList>
            <person name="Varghese N."/>
            <person name="Submissions S."/>
        </authorList>
    </citation>
    <scope>NUCLEOTIDE SEQUENCE [LARGE SCALE GENOMIC DNA]</scope>
    <source>
        <strain evidence="3">JAD2</strain>
    </source>
</reference>
<accession>A0A212R369</accession>
<organism evidence="2 3">
    <name type="scientific">Thermoflexus hugenholtzii JAD2</name>
    <dbReference type="NCBI Taxonomy" id="877466"/>
    <lineage>
        <taxon>Bacteria</taxon>
        <taxon>Bacillati</taxon>
        <taxon>Chloroflexota</taxon>
        <taxon>Thermoflexia</taxon>
        <taxon>Thermoflexales</taxon>
        <taxon>Thermoflexaceae</taxon>
        <taxon>Thermoflexus</taxon>
    </lineage>
</organism>
<keyword evidence="3" id="KW-1185">Reference proteome</keyword>
<protein>
    <submittedName>
        <fullName evidence="2">Metal-sulfur cluster biosynthetic enzyme</fullName>
    </submittedName>
</protein>
<proteinExistence type="predicted"/>
<dbReference type="RefSeq" id="WP_088571372.1">
    <property type="nucleotide sequence ID" value="NZ_FYEK01000028.1"/>
</dbReference>
<dbReference type="Gene3D" id="3.30.300.130">
    <property type="entry name" value="Fe-S cluster assembly (FSCA)"/>
    <property type="match status" value="1"/>
</dbReference>
<dbReference type="InParanoid" id="A0A212R369"/>
<dbReference type="GO" id="GO:0003677">
    <property type="term" value="F:DNA binding"/>
    <property type="evidence" value="ECO:0007669"/>
    <property type="project" value="InterPro"/>
</dbReference>
<dbReference type="EMBL" id="FYEK01000028">
    <property type="protein sequence ID" value="SNB66453.1"/>
    <property type="molecule type" value="Genomic_DNA"/>
</dbReference>
<evidence type="ECO:0000313" key="3">
    <source>
        <dbReference type="Proteomes" id="UP000197025"/>
    </source>
</evidence>
<dbReference type="InterPro" id="IPR002744">
    <property type="entry name" value="MIP18-like"/>
</dbReference>
<gene>
    <name evidence="2" type="ORF">SAMN02746019_00001200</name>
</gene>
<dbReference type="Proteomes" id="UP000197025">
    <property type="component" value="Unassembled WGS sequence"/>
</dbReference>
<dbReference type="InterPro" id="IPR034904">
    <property type="entry name" value="FSCA_dom_sf"/>
</dbReference>
<dbReference type="OrthoDB" id="153551at2"/>
<dbReference type="SUPFAM" id="SSF117916">
    <property type="entry name" value="Fe-S cluster assembly (FSCA) domain-like"/>
    <property type="match status" value="1"/>
</dbReference>
<dbReference type="Pfam" id="PF01883">
    <property type="entry name" value="FeS_assembly_P"/>
    <property type="match status" value="1"/>
</dbReference>
<dbReference type="InterPro" id="IPR011010">
    <property type="entry name" value="DNA_brk_join_enz"/>
</dbReference>
<sequence length="244" mass="27677">MDSAQAQLWRALDRVLDPELDQSIVRLGFVEAVVVEGSCALVTLRLPTFWCAPNFVFMMAEDIRRALLEVEGIRTVRIRLLDHFASETIEAAIQDGRSFEETFPGEALGSLDELRQFFRRKSYLSRHFALLRALRAVGFSPSEICAMQLADLLQREEAWWARRTDGTLVRIEPGEVVSRYLERRQELGLDSRPEAPLMLDPEGTPIPPEALEDYLRRSRASLLNFRSNAFLCQALLASRKGGAP</sequence>
<dbReference type="SUPFAM" id="SSF56349">
    <property type="entry name" value="DNA breaking-rejoining enzymes"/>
    <property type="match status" value="1"/>
</dbReference>
<feature type="domain" description="MIP18 family-like" evidence="1">
    <location>
        <begin position="6"/>
        <end position="78"/>
    </location>
</feature>
<evidence type="ECO:0000313" key="2">
    <source>
        <dbReference type="EMBL" id="SNB66453.1"/>
    </source>
</evidence>